<name>A0A397J3T5_9GLOM</name>
<comment type="caution">
    <text evidence="1">The sequence shown here is derived from an EMBL/GenBank/DDBJ whole genome shotgun (WGS) entry which is preliminary data.</text>
</comment>
<dbReference type="STRING" id="1348612.A0A397J3T5"/>
<sequence>MEKNPKGTIELLTWIQKTIPKTFPFLLKGENGYVKVYSLNRFLAPHGITSYYLRKISADHASRVHGGKNNSCHQRYRDLATRHKKGYRATARHYGMINDRPNMCLDDTYTKCDPPSAISSMIKQEYDEIENIYNLYGNI</sequence>
<protein>
    <submittedName>
        <fullName evidence="1">Uncharacterized protein</fullName>
    </submittedName>
</protein>
<proteinExistence type="predicted"/>
<organism evidence="1 2">
    <name type="scientific">Diversispora epigaea</name>
    <dbReference type="NCBI Taxonomy" id="1348612"/>
    <lineage>
        <taxon>Eukaryota</taxon>
        <taxon>Fungi</taxon>
        <taxon>Fungi incertae sedis</taxon>
        <taxon>Mucoromycota</taxon>
        <taxon>Glomeromycotina</taxon>
        <taxon>Glomeromycetes</taxon>
        <taxon>Diversisporales</taxon>
        <taxon>Diversisporaceae</taxon>
        <taxon>Diversispora</taxon>
    </lineage>
</organism>
<reference evidence="1 2" key="1">
    <citation type="submission" date="2018-08" db="EMBL/GenBank/DDBJ databases">
        <title>Genome and evolution of the arbuscular mycorrhizal fungus Diversispora epigaea (formerly Glomus versiforme) and its bacterial endosymbionts.</title>
        <authorList>
            <person name="Sun X."/>
            <person name="Fei Z."/>
            <person name="Harrison M."/>
        </authorList>
    </citation>
    <scope>NUCLEOTIDE SEQUENCE [LARGE SCALE GENOMIC DNA]</scope>
    <source>
        <strain evidence="1 2">IT104</strain>
    </source>
</reference>
<evidence type="ECO:0000313" key="2">
    <source>
        <dbReference type="Proteomes" id="UP000266861"/>
    </source>
</evidence>
<gene>
    <name evidence="1" type="ORF">Glove_101g10</name>
</gene>
<keyword evidence="2" id="KW-1185">Reference proteome</keyword>
<evidence type="ECO:0000313" key="1">
    <source>
        <dbReference type="EMBL" id="RHZ82975.1"/>
    </source>
</evidence>
<dbReference type="Proteomes" id="UP000266861">
    <property type="component" value="Unassembled WGS sequence"/>
</dbReference>
<dbReference type="OrthoDB" id="2422354at2759"/>
<dbReference type="AlphaFoldDB" id="A0A397J3T5"/>
<accession>A0A397J3T5</accession>
<dbReference type="EMBL" id="PQFF01000094">
    <property type="protein sequence ID" value="RHZ82975.1"/>
    <property type="molecule type" value="Genomic_DNA"/>
</dbReference>